<dbReference type="FunFam" id="3.40.50.720:FF:000301">
    <property type="entry name" value="Hydroxysteroid dehydrogenase like 2"/>
    <property type="match status" value="1"/>
</dbReference>
<dbReference type="GO" id="GO:0016491">
    <property type="term" value="F:oxidoreductase activity"/>
    <property type="evidence" value="ECO:0007669"/>
    <property type="project" value="UniProtKB-KW"/>
</dbReference>
<evidence type="ECO:0000313" key="7">
    <source>
        <dbReference type="Proteomes" id="UP000035009"/>
    </source>
</evidence>
<evidence type="ECO:0000256" key="3">
    <source>
        <dbReference type="ARBA" id="ARBA00022857"/>
    </source>
</evidence>
<evidence type="ECO:0000256" key="5">
    <source>
        <dbReference type="ARBA" id="ARBA00023140"/>
    </source>
</evidence>
<evidence type="ECO:0000256" key="4">
    <source>
        <dbReference type="ARBA" id="ARBA00023002"/>
    </source>
</evidence>
<dbReference type="InterPro" id="IPR036291">
    <property type="entry name" value="NAD(P)-bd_dom_sf"/>
</dbReference>
<dbReference type="Proteomes" id="UP000035009">
    <property type="component" value="Unassembled WGS sequence"/>
</dbReference>
<dbReference type="InterPro" id="IPR002347">
    <property type="entry name" value="SDR_fam"/>
</dbReference>
<keyword evidence="7" id="KW-1185">Reference proteome</keyword>
<comment type="similarity">
    <text evidence="2">Belongs to the short-chain dehydrogenases/reductases (SDR) family.</text>
</comment>
<keyword evidence="3" id="KW-0521">NADP</keyword>
<reference evidence="6 7" key="1">
    <citation type="submission" date="2013-02" db="EMBL/GenBank/DDBJ databases">
        <title>Whole genome shotgun sequence of Gordonia malaquae NBRC 108250.</title>
        <authorList>
            <person name="Yoshida I."/>
            <person name="Hosoyama A."/>
            <person name="Tsuchikane K."/>
            <person name="Ando Y."/>
            <person name="Baba S."/>
            <person name="Ohji S."/>
            <person name="Hamada M."/>
            <person name="Tamura T."/>
            <person name="Yamazoe A."/>
            <person name="Yamazaki S."/>
            <person name="Fujita N."/>
        </authorList>
    </citation>
    <scope>NUCLEOTIDE SEQUENCE [LARGE SCALE GENOMIC DNA]</scope>
    <source>
        <strain evidence="6 7">NBRC 108250</strain>
    </source>
</reference>
<dbReference type="PANTHER" id="PTHR42808">
    <property type="entry name" value="HYDROXYSTEROID DEHYDROGENASE-LIKE PROTEIN 2"/>
    <property type="match status" value="1"/>
</dbReference>
<proteinExistence type="inferred from homology"/>
<gene>
    <name evidence="6" type="ORF">GM1_021_00630</name>
</gene>
<protein>
    <submittedName>
        <fullName evidence="6">Putative oxidoreductase</fullName>
    </submittedName>
</protein>
<evidence type="ECO:0000256" key="1">
    <source>
        <dbReference type="ARBA" id="ARBA00004275"/>
    </source>
</evidence>
<dbReference type="SUPFAM" id="SSF51735">
    <property type="entry name" value="NAD(P)-binding Rossmann-fold domains"/>
    <property type="match status" value="1"/>
</dbReference>
<comment type="subcellular location">
    <subcellularLocation>
        <location evidence="1">Peroxisome</location>
    </subcellularLocation>
</comment>
<organism evidence="6 7">
    <name type="scientific">Gordonia malaquae NBRC 108250</name>
    <dbReference type="NCBI Taxonomy" id="1223542"/>
    <lineage>
        <taxon>Bacteria</taxon>
        <taxon>Bacillati</taxon>
        <taxon>Actinomycetota</taxon>
        <taxon>Actinomycetes</taxon>
        <taxon>Mycobacteriales</taxon>
        <taxon>Gordoniaceae</taxon>
        <taxon>Gordonia</taxon>
    </lineage>
</organism>
<dbReference type="eggNOG" id="COG1028">
    <property type="taxonomic scope" value="Bacteria"/>
</dbReference>
<sequence length="287" mass="30109">MSTSLVTVPGPSAFEGRTVVMSGGSRGIGLAIAIELGRRGANIVMLAKTDSPDPRLDGTIHTAVDAVRATGAHAVGVIGDLRSDSDIARFVRTAVEEFGGVDICVNNASALAPTATADLPMKKYDLVQQVNARGTFALTQACLPHLRRSDHARVVTLSPPINLNPDWLGRFPGYMVSKYGMTLATLGFAAEWRDDGIACNCLWPETTIATAAVRNLLGGDETVAHSRSPQIMGDAAAVLVAASADVTGRCFIDADLVRDAGVADLSPYGGAEPLEYDFFLDPPAAEE</sequence>
<dbReference type="Gene3D" id="3.40.50.720">
    <property type="entry name" value="NAD(P)-binding Rossmann-like Domain"/>
    <property type="match status" value="1"/>
</dbReference>
<dbReference type="AlphaFoldDB" id="M3UYA8"/>
<dbReference type="PANTHER" id="PTHR42808:SF3">
    <property type="entry name" value="HYDROXYSTEROID DEHYDROGENASE-LIKE PROTEIN 2"/>
    <property type="match status" value="1"/>
</dbReference>
<evidence type="ECO:0000256" key="2">
    <source>
        <dbReference type="ARBA" id="ARBA00006484"/>
    </source>
</evidence>
<comment type="caution">
    <text evidence="6">The sequence shown here is derived from an EMBL/GenBank/DDBJ whole genome shotgun (WGS) entry which is preliminary data.</text>
</comment>
<evidence type="ECO:0000313" key="6">
    <source>
        <dbReference type="EMBL" id="GAC80777.1"/>
    </source>
</evidence>
<dbReference type="STRING" id="410332.SAMN04488550_2658"/>
<dbReference type="InterPro" id="IPR051935">
    <property type="entry name" value="HSDL2"/>
</dbReference>
<dbReference type="NCBIfam" id="NF006133">
    <property type="entry name" value="PRK08278.1"/>
    <property type="match status" value="1"/>
</dbReference>
<keyword evidence="4" id="KW-0560">Oxidoreductase</keyword>
<keyword evidence="5" id="KW-0576">Peroxisome</keyword>
<dbReference type="RefSeq" id="WP_008380030.1">
    <property type="nucleotide sequence ID" value="NZ_BAOP01000021.1"/>
</dbReference>
<dbReference type="PRINTS" id="PR00081">
    <property type="entry name" value="GDHRDH"/>
</dbReference>
<dbReference type="Pfam" id="PF00106">
    <property type="entry name" value="adh_short"/>
    <property type="match status" value="1"/>
</dbReference>
<dbReference type="EMBL" id="BAOP01000021">
    <property type="protein sequence ID" value="GAC80777.1"/>
    <property type="molecule type" value="Genomic_DNA"/>
</dbReference>
<name>M3UYA8_GORML</name>
<dbReference type="OrthoDB" id="9810935at2"/>
<accession>M3UYA8</accession>